<protein>
    <recommendedName>
        <fullName evidence="6">Type 3 secretion system stator protein</fullName>
    </recommendedName>
</protein>
<evidence type="ECO:0000256" key="3">
    <source>
        <dbReference type="ARBA" id="ARBA00022490"/>
    </source>
</evidence>
<dbReference type="PANTHER" id="PTHR34982:SF1">
    <property type="entry name" value="FLAGELLAR ASSEMBLY PROTEIN FLIH"/>
    <property type="match status" value="1"/>
</dbReference>
<proteinExistence type="inferred from homology"/>
<name>A0A1G8Z0Z0_9HYPH</name>
<gene>
    <name evidence="7" type="ORF">SAMN05428953_111122</name>
</gene>
<organism evidence="7 8">
    <name type="scientific">Mesorhizobium muleiense</name>
    <dbReference type="NCBI Taxonomy" id="1004279"/>
    <lineage>
        <taxon>Bacteria</taxon>
        <taxon>Pseudomonadati</taxon>
        <taxon>Pseudomonadota</taxon>
        <taxon>Alphaproteobacteria</taxon>
        <taxon>Hyphomicrobiales</taxon>
        <taxon>Phyllobacteriaceae</taxon>
        <taxon>Mesorhizobium</taxon>
    </lineage>
</organism>
<evidence type="ECO:0000313" key="7">
    <source>
        <dbReference type="EMBL" id="SDK08005.1"/>
    </source>
</evidence>
<evidence type="ECO:0000256" key="6">
    <source>
        <dbReference type="ARBA" id="ARBA00040494"/>
    </source>
</evidence>
<evidence type="ECO:0000256" key="4">
    <source>
        <dbReference type="ARBA" id="ARBA00022927"/>
    </source>
</evidence>
<dbReference type="PANTHER" id="PTHR34982">
    <property type="entry name" value="YOP PROTEINS TRANSLOCATION PROTEIN L"/>
    <property type="match status" value="1"/>
</dbReference>
<reference evidence="8" key="1">
    <citation type="submission" date="2016-10" db="EMBL/GenBank/DDBJ databases">
        <authorList>
            <person name="Varghese N."/>
            <person name="Submissions S."/>
        </authorList>
    </citation>
    <scope>NUCLEOTIDE SEQUENCE [LARGE SCALE GENOMIC DNA]</scope>
    <source>
        <strain evidence="8">CGMCC 1.11022</strain>
    </source>
</reference>
<keyword evidence="2" id="KW-0813">Transport</keyword>
<evidence type="ECO:0000256" key="5">
    <source>
        <dbReference type="ARBA" id="ARBA00024335"/>
    </source>
</evidence>
<dbReference type="AlphaFoldDB" id="A0A1G8Z0Z0"/>
<comment type="similarity">
    <text evidence="5">Belongs to the SctL stator family.</text>
</comment>
<dbReference type="RefSeq" id="WP_091595841.1">
    <property type="nucleotide sequence ID" value="NZ_CP183375.1"/>
</dbReference>
<dbReference type="InterPro" id="IPR051472">
    <property type="entry name" value="T3SS_Stator/FliH"/>
</dbReference>
<dbReference type="EMBL" id="FNEE01000011">
    <property type="protein sequence ID" value="SDK08005.1"/>
    <property type="molecule type" value="Genomic_DNA"/>
</dbReference>
<keyword evidence="4" id="KW-0653">Protein transport</keyword>
<accession>A0A1G8Z0Z0</accession>
<evidence type="ECO:0000256" key="2">
    <source>
        <dbReference type="ARBA" id="ARBA00022448"/>
    </source>
</evidence>
<dbReference type="GO" id="GO:0005829">
    <property type="term" value="C:cytosol"/>
    <property type="evidence" value="ECO:0007669"/>
    <property type="project" value="TreeGrafter"/>
</dbReference>
<comment type="subcellular location">
    <subcellularLocation>
        <location evidence="1">Cytoplasm</location>
    </subcellularLocation>
</comment>
<keyword evidence="8" id="KW-1185">Reference proteome</keyword>
<sequence length="207" mass="22923">MTAELSEGPIAPQMRPIGPLIPASELETWHSAAQALAAAERHRQRVRNWARAVYQRAWVRGHMEGSNAGTEEMAGLIAETISEIARRKAALEQELPQLVMEILSDLIGAFDPGELLVRAVRHAIECQYSGAEVCLHVSPMQVDMLAREFARCDGQDGRPRVRIEPDPTLSPQRCVLWSEYGNVDLGLDAQMRALRLGFGTLCEKGEL</sequence>
<evidence type="ECO:0000256" key="1">
    <source>
        <dbReference type="ARBA" id="ARBA00004496"/>
    </source>
</evidence>
<dbReference type="GO" id="GO:0030254">
    <property type="term" value="P:protein secretion by the type III secretion system"/>
    <property type="evidence" value="ECO:0007669"/>
    <property type="project" value="InterPro"/>
</dbReference>
<dbReference type="NCBIfam" id="TIGR02499">
    <property type="entry name" value="HrpE_YscL_not"/>
    <property type="match status" value="1"/>
</dbReference>
<keyword evidence="3" id="KW-0963">Cytoplasm</keyword>
<dbReference type="Pfam" id="PF06635">
    <property type="entry name" value="T3SS_SCTL"/>
    <property type="match status" value="1"/>
</dbReference>
<evidence type="ECO:0000313" key="8">
    <source>
        <dbReference type="Proteomes" id="UP000198894"/>
    </source>
</evidence>
<dbReference type="InterPro" id="IPR010586">
    <property type="entry name" value="T3SS_stator_protein"/>
</dbReference>
<dbReference type="InterPro" id="IPR012842">
    <property type="entry name" value="T3SS_SctL/SctL2"/>
</dbReference>
<dbReference type="Proteomes" id="UP000198894">
    <property type="component" value="Unassembled WGS sequence"/>
</dbReference>